<dbReference type="Proteomes" id="UP000324222">
    <property type="component" value="Unassembled WGS sequence"/>
</dbReference>
<organism evidence="2 3">
    <name type="scientific">Portunus trituberculatus</name>
    <name type="common">Swimming crab</name>
    <name type="synonym">Neptunus trituberculatus</name>
    <dbReference type="NCBI Taxonomy" id="210409"/>
    <lineage>
        <taxon>Eukaryota</taxon>
        <taxon>Metazoa</taxon>
        <taxon>Ecdysozoa</taxon>
        <taxon>Arthropoda</taxon>
        <taxon>Crustacea</taxon>
        <taxon>Multicrustacea</taxon>
        <taxon>Malacostraca</taxon>
        <taxon>Eumalacostraca</taxon>
        <taxon>Eucarida</taxon>
        <taxon>Decapoda</taxon>
        <taxon>Pleocyemata</taxon>
        <taxon>Brachyura</taxon>
        <taxon>Eubrachyura</taxon>
        <taxon>Portunoidea</taxon>
        <taxon>Portunidae</taxon>
        <taxon>Portuninae</taxon>
        <taxon>Portunus</taxon>
    </lineage>
</organism>
<proteinExistence type="predicted"/>
<keyword evidence="3" id="KW-1185">Reference proteome</keyword>
<feature type="region of interest" description="Disordered" evidence="1">
    <location>
        <begin position="1"/>
        <end position="54"/>
    </location>
</feature>
<name>A0A5B7FWU6_PORTR</name>
<evidence type="ECO:0000256" key="1">
    <source>
        <dbReference type="SAM" id="MobiDB-lite"/>
    </source>
</evidence>
<protein>
    <submittedName>
        <fullName evidence="2">Uncharacterized protein</fullName>
    </submittedName>
</protein>
<gene>
    <name evidence="2" type="ORF">E2C01_046073</name>
</gene>
<reference evidence="2 3" key="1">
    <citation type="submission" date="2019-05" db="EMBL/GenBank/DDBJ databases">
        <title>Another draft genome of Portunus trituberculatus and its Hox gene families provides insights of decapod evolution.</title>
        <authorList>
            <person name="Jeong J.-H."/>
            <person name="Song I."/>
            <person name="Kim S."/>
            <person name="Choi T."/>
            <person name="Kim D."/>
            <person name="Ryu S."/>
            <person name="Kim W."/>
        </authorList>
    </citation>
    <scope>NUCLEOTIDE SEQUENCE [LARGE SCALE GENOMIC DNA]</scope>
    <source>
        <tissue evidence="2">Muscle</tissue>
    </source>
</reference>
<evidence type="ECO:0000313" key="3">
    <source>
        <dbReference type="Proteomes" id="UP000324222"/>
    </source>
</evidence>
<feature type="compositionally biased region" description="Basic and acidic residues" evidence="1">
    <location>
        <begin position="1"/>
        <end position="20"/>
    </location>
</feature>
<dbReference type="AlphaFoldDB" id="A0A5B7FWU6"/>
<evidence type="ECO:0000313" key="2">
    <source>
        <dbReference type="EMBL" id="MPC52210.1"/>
    </source>
</evidence>
<dbReference type="EMBL" id="VSRR010010703">
    <property type="protein sequence ID" value="MPC52210.1"/>
    <property type="molecule type" value="Genomic_DNA"/>
</dbReference>
<comment type="caution">
    <text evidence="2">The sequence shown here is derived from an EMBL/GenBank/DDBJ whole genome shotgun (WGS) entry which is preliminary data.</text>
</comment>
<accession>A0A5B7FWU6</accession>
<sequence length="66" mass="7300">MDTEMEGERGRGREVIRMDYEGFSGNTRGLESREVPKCTGSNPDHGPSVGKKASFLRVTVPQRVGF</sequence>